<dbReference type="Proteomes" id="UP000085678">
    <property type="component" value="Unplaced"/>
</dbReference>
<evidence type="ECO:0000313" key="5">
    <source>
        <dbReference type="RefSeq" id="XP_013405904.1"/>
    </source>
</evidence>
<dbReference type="InterPro" id="IPR000571">
    <property type="entry name" value="Znf_CCCH"/>
</dbReference>
<dbReference type="PANTHER" id="PTHR35558:SF1">
    <property type="entry name" value="ENDONUCLEASE_EXONUCLEASE_PHOSPHATASE DOMAIN-CONTAINING PROTEIN"/>
    <property type="match status" value="1"/>
</dbReference>
<feature type="region of interest" description="Disordered" evidence="2">
    <location>
        <begin position="19"/>
        <end position="73"/>
    </location>
</feature>
<sequence length="484" mass="53454">MEQPPGLPTLGEAVYWAMTPGPSTPYNTCPPQTAHVGPSSTGSAPPSLYTISATPLQTAGPSTTSELSSTANLTPNLTSVLSTRPTAMTAAPTTPGSTIQSSTGTHASQQLPRPPQPLSSPLNSLGHHYFHQTGSTPAPYAQAQQTTPYGANPPHYYPCHIPQTNPPPPTQLVPNNGNPHPSSPFPYPGPPPSQHLLNPERPHQSLPANCPMLQNNTPHLSSHSHAPQSLPHQNMPLPNQTCSHSWPQDAGQGNHAPGKKIPKSSIDHHVSTKLRNKIWEDEFVNLRELLPPDTNLSNNSSETFLPQAERNDEGHITMTFSPSPKISDLSPLQWCRAWQIFTAIYLQRFPSQAIPLSVYAHRVITLFTSKVASWKSYDEKFRLKRASESIKWEEEDPVVYGHSLGTPKLENFRPQQETCNNYNRGKCYLARCRYLHKCLLCGKDHPLSSCWSAPRSSPPYQRKPNHFPPSKAKIFRPKFNKKFA</sequence>
<feature type="compositionally biased region" description="Polar residues" evidence="2">
    <location>
        <begin position="96"/>
        <end position="107"/>
    </location>
</feature>
<dbReference type="AlphaFoldDB" id="A0A1S3J7S0"/>
<dbReference type="OrthoDB" id="6145309at2759"/>
<evidence type="ECO:0000256" key="1">
    <source>
        <dbReference type="PROSITE-ProRule" id="PRU00723"/>
    </source>
</evidence>
<name>A0A1S3J7S0_LINAN</name>
<evidence type="ECO:0000256" key="2">
    <source>
        <dbReference type="SAM" id="MobiDB-lite"/>
    </source>
</evidence>
<dbReference type="PANTHER" id="PTHR35558">
    <property type="entry name" value="SGNH_HYDRO DOMAIN-CONTAINING PROTEIN"/>
    <property type="match status" value="1"/>
</dbReference>
<dbReference type="InParanoid" id="A0A1S3J7S0"/>
<gene>
    <name evidence="5" type="primary">LOC106170559</name>
</gene>
<dbReference type="KEGG" id="lak:106170559"/>
<dbReference type="PROSITE" id="PS50103">
    <property type="entry name" value="ZF_C3H1"/>
    <property type="match status" value="1"/>
</dbReference>
<feature type="zinc finger region" description="C3H1-type" evidence="1">
    <location>
        <begin position="413"/>
        <end position="439"/>
    </location>
</feature>
<keyword evidence="4" id="KW-1185">Reference proteome</keyword>
<keyword evidence="1" id="KW-0479">Metal-binding</keyword>
<evidence type="ECO:0000259" key="3">
    <source>
        <dbReference type="PROSITE" id="PS50103"/>
    </source>
</evidence>
<organism evidence="4 5">
    <name type="scientific">Lingula anatina</name>
    <name type="common">Brachiopod</name>
    <name type="synonym">Lingula unguis</name>
    <dbReference type="NCBI Taxonomy" id="7574"/>
    <lineage>
        <taxon>Eukaryota</taxon>
        <taxon>Metazoa</taxon>
        <taxon>Spiralia</taxon>
        <taxon>Lophotrochozoa</taxon>
        <taxon>Brachiopoda</taxon>
        <taxon>Linguliformea</taxon>
        <taxon>Lingulata</taxon>
        <taxon>Lingulida</taxon>
        <taxon>Linguloidea</taxon>
        <taxon>Lingulidae</taxon>
        <taxon>Lingula</taxon>
    </lineage>
</organism>
<feature type="compositionally biased region" description="Polar residues" evidence="2">
    <location>
        <begin position="132"/>
        <end position="149"/>
    </location>
</feature>
<dbReference type="GeneID" id="106170559"/>
<feature type="domain" description="C3H1-type" evidence="3">
    <location>
        <begin position="413"/>
        <end position="439"/>
    </location>
</feature>
<reference evidence="5" key="1">
    <citation type="submission" date="2025-08" db="UniProtKB">
        <authorList>
            <consortium name="RefSeq"/>
        </authorList>
    </citation>
    <scope>IDENTIFICATION</scope>
    <source>
        <tissue evidence="5">Gonads</tissue>
    </source>
</reference>
<keyword evidence="1" id="KW-0863">Zinc-finger</keyword>
<feature type="compositionally biased region" description="Polar residues" evidence="2">
    <location>
        <begin position="38"/>
        <end position="73"/>
    </location>
</feature>
<dbReference type="RefSeq" id="XP_013405904.1">
    <property type="nucleotide sequence ID" value="XM_013550450.1"/>
</dbReference>
<dbReference type="GO" id="GO:0008270">
    <property type="term" value="F:zinc ion binding"/>
    <property type="evidence" value="ECO:0007669"/>
    <property type="project" value="UniProtKB-KW"/>
</dbReference>
<proteinExistence type="predicted"/>
<feature type="compositionally biased region" description="Pro residues" evidence="2">
    <location>
        <begin position="181"/>
        <end position="193"/>
    </location>
</feature>
<evidence type="ECO:0000313" key="4">
    <source>
        <dbReference type="Proteomes" id="UP000085678"/>
    </source>
</evidence>
<protein>
    <submittedName>
        <fullName evidence="5">Proline-rich receptor-like protein kinase PERK10 isoform X1</fullName>
    </submittedName>
</protein>
<feature type="region of interest" description="Disordered" evidence="2">
    <location>
        <begin position="87"/>
        <end position="264"/>
    </location>
</feature>
<accession>A0A1S3J7S0</accession>
<keyword evidence="1" id="KW-0862">Zinc</keyword>
<feature type="compositionally biased region" description="Polar residues" evidence="2">
    <location>
        <begin position="212"/>
        <end position="246"/>
    </location>
</feature>